<comment type="cofactor">
    <cofactor evidence="7">
        <name>heme</name>
        <dbReference type="ChEBI" id="CHEBI:30413"/>
    </cofactor>
</comment>
<dbReference type="AlphaFoldDB" id="F6H021"/>
<dbReference type="eggNOG" id="KOG0156">
    <property type="taxonomic scope" value="Eukaryota"/>
</dbReference>
<dbReference type="OrthoDB" id="2789670at2759"/>
<keyword evidence="6" id="KW-0503">Monooxygenase</keyword>
<evidence type="ECO:0000313" key="9">
    <source>
        <dbReference type="EMBL" id="CCB45898.1"/>
    </source>
</evidence>
<dbReference type="FunFam" id="1.10.630.10:FF:000026">
    <property type="entry name" value="Cytochrome P450 82C4"/>
    <property type="match status" value="2"/>
</dbReference>
<dbReference type="GO" id="GO:0004497">
    <property type="term" value="F:monooxygenase activity"/>
    <property type="evidence" value="ECO:0000318"/>
    <property type="project" value="GO_Central"/>
</dbReference>
<organism evidence="9 10">
    <name type="scientific">Vitis vinifera</name>
    <name type="common">Grape</name>
    <dbReference type="NCBI Taxonomy" id="29760"/>
    <lineage>
        <taxon>Eukaryota</taxon>
        <taxon>Viridiplantae</taxon>
        <taxon>Streptophyta</taxon>
        <taxon>Embryophyta</taxon>
        <taxon>Tracheophyta</taxon>
        <taxon>Spermatophyta</taxon>
        <taxon>Magnoliopsida</taxon>
        <taxon>eudicotyledons</taxon>
        <taxon>Gunneridae</taxon>
        <taxon>Pentapetalae</taxon>
        <taxon>rosids</taxon>
        <taxon>Vitales</taxon>
        <taxon>Vitaceae</taxon>
        <taxon>Viteae</taxon>
        <taxon>Vitis</taxon>
    </lineage>
</organism>
<evidence type="ECO:0000256" key="3">
    <source>
        <dbReference type="ARBA" id="ARBA00022723"/>
    </source>
</evidence>
<gene>
    <name evidence="9" type="ordered locus">VIT_18s0001g11560</name>
</gene>
<dbReference type="PANTHER" id="PTHR47947:SF39">
    <property type="entry name" value="CYTOCHROME P450"/>
    <property type="match status" value="1"/>
</dbReference>
<dbReference type="GO" id="GO:0005506">
    <property type="term" value="F:iron ion binding"/>
    <property type="evidence" value="ECO:0007669"/>
    <property type="project" value="InterPro"/>
</dbReference>
<proteinExistence type="inferred from homology"/>
<dbReference type="Proteomes" id="UP000009183">
    <property type="component" value="Chromosome 18"/>
</dbReference>
<evidence type="ECO:0000256" key="5">
    <source>
        <dbReference type="ARBA" id="ARBA00023004"/>
    </source>
</evidence>
<dbReference type="EMBL" id="FN595227">
    <property type="protein sequence ID" value="CCB45898.1"/>
    <property type="molecule type" value="Genomic_DNA"/>
</dbReference>
<dbReference type="InterPro" id="IPR050651">
    <property type="entry name" value="Plant_Cytochrome_P450_Monoox"/>
</dbReference>
<dbReference type="HOGENOM" id="CLU_001570_0_1_1"/>
<dbReference type="PRINTS" id="PR00463">
    <property type="entry name" value="EP450I"/>
</dbReference>
<name>F6H021_VITVI</name>
<feature type="transmembrane region" description="Helical" evidence="8">
    <location>
        <begin position="12"/>
        <end position="31"/>
    </location>
</feature>
<evidence type="ECO:0008006" key="11">
    <source>
        <dbReference type="Google" id="ProtNLM"/>
    </source>
</evidence>
<dbReference type="PROSITE" id="PS00086">
    <property type="entry name" value="CYTOCHROME_P450"/>
    <property type="match status" value="2"/>
</dbReference>
<dbReference type="GO" id="GO:0020037">
    <property type="term" value="F:heme binding"/>
    <property type="evidence" value="ECO:0007669"/>
    <property type="project" value="InterPro"/>
</dbReference>
<keyword evidence="10" id="KW-1185">Reference proteome</keyword>
<feature type="transmembrane region" description="Helical" evidence="8">
    <location>
        <begin position="233"/>
        <end position="252"/>
    </location>
</feature>
<evidence type="ECO:0000256" key="2">
    <source>
        <dbReference type="ARBA" id="ARBA00022617"/>
    </source>
</evidence>
<evidence type="ECO:0000256" key="7">
    <source>
        <dbReference type="PIRSR" id="PIRSR602401-1"/>
    </source>
</evidence>
<evidence type="ECO:0000256" key="4">
    <source>
        <dbReference type="ARBA" id="ARBA00023002"/>
    </source>
</evidence>
<dbReference type="PaxDb" id="29760-VIT_18s0001g11560.t01"/>
<feature type="transmembrane region" description="Helical" evidence="8">
    <location>
        <begin position="670"/>
        <end position="692"/>
    </location>
</feature>
<keyword evidence="4" id="KW-0560">Oxidoreductase</keyword>
<dbReference type="SMR" id="F6H021"/>
<keyword evidence="3 7" id="KW-0479">Metal-binding</keyword>
<reference evidence="10" key="1">
    <citation type="journal article" date="2007" name="Nature">
        <title>The grapevine genome sequence suggests ancestral hexaploidization in major angiosperm phyla.</title>
        <authorList>
            <consortium name="The French-Italian Public Consortium for Grapevine Genome Characterization."/>
            <person name="Jaillon O."/>
            <person name="Aury J.-M."/>
            <person name="Noel B."/>
            <person name="Policriti A."/>
            <person name="Clepet C."/>
            <person name="Casagrande A."/>
            <person name="Choisne N."/>
            <person name="Aubourg S."/>
            <person name="Vitulo N."/>
            <person name="Jubin C."/>
            <person name="Vezzi A."/>
            <person name="Legeai F."/>
            <person name="Hugueney P."/>
            <person name="Dasilva C."/>
            <person name="Horner D."/>
            <person name="Mica E."/>
            <person name="Jublot D."/>
            <person name="Poulain J."/>
            <person name="Bruyere C."/>
            <person name="Billault A."/>
            <person name="Segurens B."/>
            <person name="Gouyvenoux M."/>
            <person name="Ugarte E."/>
            <person name="Cattonaro F."/>
            <person name="Anthouard V."/>
            <person name="Vico V."/>
            <person name="Del Fabbro C."/>
            <person name="Alaux M."/>
            <person name="Di Gaspero G."/>
            <person name="Dumas V."/>
            <person name="Felice N."/>
            <person name="Paillard S."/>
            <person name="Juman I."/>
            <person name="Moroldo M."/>
            <person name="Scalabrin S."/>
            <person name="Canaguier A."/>
            <person name="Le Clainche I."/>
            <person name="Malacrida G."/>
            <person name="Durand E."/>
            <person name="Pesole G."/>
            <person name="Laucou V."/>
            <person name="Chatelet P."/>
            <person name="Merdinoglu D."/>
            <person name="Delledonne M."/>
            <person name="Pezzotti M."/>
            <person name="Lecharny A."/>
            <person name="Scarpelli C."/>
            <person name="Artiguenave F."/>
            <person name="Pe M.E."/>
            <person name="Valle G."/>
            <person name="Morgante M."/>
            <person name="Caboche M."/>
            <person name="Adam-Blondon A.-F."/>
            <person name="Weissenbach J."/>
            <person name="Quetier F."/>
            <person name="Wincker P."/>
        </authorList>
    </citation>
    <scope>NUCLEOTIDE SEQUENCE [LARGE SCALE GENOMIC DNA]</scope>
    <source>
        <strain evidence="10">cv. Pinot noir / PN40024</strain>
    </source>
</reference>
<dbReference type="CDD" id="cd20654">
    <property type="entry name" value="CYP82"/>
    <property type="match status" value="2"/>
</dbReference>
<dbReference type="GO" id="GO:0016705">
    <property type="term" value="F:oxidoreductase activity, acting on paired donors, with incorporation or reduction of molecular oxygen"/>
    <property type="evidence" value="ECO:0007669"/>
    <property type="project" value="InterPro"/>
</dbReference>
<dbReference type="InterPro" id="IPR002401">
    <property type="entry name" value="Cyt_P450_E_grp-I"/>
</dbReference>
<sequence length="1189" mass="134783">MAVPHSSSLLQYLNVTTIGVLGILFLSYYLLVRRSRAGKRRIGPEAAGAWPIIGHLHLLGGSQLPHVTLGTMADTYGPVFTIRLGVHRALVVSSWEMAKECLTTNDQAASSRPELLASKHLGYNYSMFGFSPYGSYWREVRKIISLELLSNRRLELLKDVRASEVVTSIKELYELWEEKKNESGLVSVEMKQWFGDLTLNVILRMVAGKRYFSASDASENKQAQRCRRVFREFCHLSGLFAVADAIPFLGWLDLGRHEKTLKKTAKEMDSIAQEWLEEHRRRKDSGEVNSTQDFMDVMLSVLDSKNLGDYDADTVNKATCLALIVGGSDTTVVTLTWALSLLLNNRDTLKKAQEELDIQVGKERLVNEQDISKLVYLQAIVKETLRLYPPAALGGPRQFTEDCTLGGYHVSKGTRLILNLSKIQKDPRIWMSPTEFQPERFLTTHKDLDPREKHFEFIPFGAGRRACPGIAFALQMLHLTLANFLQAFDFSTPSNAQVDMCESLGLTNMKSTPLEVLISPRMSLLYRYTTTKRLREAFSEFDGAQIVVKFNKAWGSLCDYAIKKNEQPLTWREESLAQIKEWVNAKKIHRKTDTETKLKKIDRMSNKEDRFQVYEDLVFAQKFLSFYSSIKSVFDDLKILKDIKREHLMLKLEKHRQIDLTMAVPHSSSLLQYLNITTIGVLGILFLSYYLLVRRSRAGKRRIAPEAAGAWPIIGHLHLLGGSQLPHVTLGTMADKYGPIFTIRLGVHRALVVSSREVAKECFTTNDSAVSGRPKLVAPEHLGYNYAMFAFSPYDAYWREVRKIVNTELLSNRRLELLKDVRASEVETSIKELYKLWAEKKNELGHVLVEMKQWFGDLSMNVILRMVVGKRYFGVGAGGEEEEARRCQKAIREFFRLLGLFVVKDGIPSLGWLDLGGHEKAMKKTAKEIDSIAQEWLEEHRRRKDWGEDNGMHDFMDVLLSVLDGKALPEYDADTINKATSMALISGGTDTMTVTLTWALSLILNNRETLKKAKEELDTHVGKERLVNASDISKLVYLQAIVKETLRLRPPGPLSGPRQFTEDCIIGGYHVPKGTRLVLNLSKLHRDPSVWLDPEEFQPERFLTTHRDVDARGQHFQLLPFGAGRRSCPGITFALQMLHLALASFLHGFEVSTPSNAPVDMSEIPGLTNIKSTPLEILIAPRLPYNSYK</sequence>
<dbReference type="InterPro" id="IPR017972">
    <property type="entry name" value="Cyt_P450_CS"/>
</dbReference>
<evidence type="ECO:0000256" key="8">
    <source>
        <dbReference type="SAM" id="Phobius"/>
    </source>
</evidence>
<dbReference type="InterPro" id="IPR036396">
    <property type="entry name" value="Cyt_P450_sf"/>
</dbReference>
<dbReference type="PANTHER" id="PTHR47947">
    <property type="entry name" value="CYTOCHROME P450 82C3-RELATED"/>
    <property type="match status" value="1"/>
</dbReference>
<protein>
    <recommendedName>
        <fullName evidence="11">Cytochrome P450 82A3</fullName>
    </recommendedName>
</protein>
<dbReference type="Gene3D" id="1.10.630.10">
    <property type="entry name" value="Cytochrome P450"/>
    <property type="match status" value="2"/>
</dbReference>
<dbReference type="ExpressionAtlas" id="F6H021">
    <property type="expression patterns" value="differential"/>
</dbReference>
<dbReference type="Pfam" id="PF00067">
    <property type="entry name" value="p450"/>
    <property type="match status" value="2"/>
</dbReference>
<dbReference type="PRINTS" id="PR00385">
    <property type="entry name" value="P450"/>
</dbReference>
<comment type="similarity">
    <text evidence="1">Belongs to the cytochrome P450 family.</text>
</comment>
<dbReference type="InParanoid" id="F6H021"/>
<dbReference type="SUPFAM" id="SSF48264">
    <property type="entry name" value="Cytochrome P450"/>
    <property type="match status" value="2"/>
</dbReference>
<keyword evidence="8" id="KW-1133">Transmembrane helix</keyword>
<evidence type="ECO:0000256" key="6">
    <source>
        <dbReference type="ARBA" id="ARBA00023033"/>
    </source>
</evidence>
<accession>F6H021</accession>
<evidence type="ECO:0000256" key="1">
    <source>
        <dbReference type="ARBA" id="ARBA00010617"/>
    </source>
</evidence>
<evidence type="ECO:0000313" key="10">
    <source>
        <dbReference type="Proteomes" id="UP000009183"/>
    </source>
</evidence>
<keyword evidence="2 7" id="KW-0349">Heme</keyword>
<dbReference type="InterPro" id="IPR001128">
    <property type="entry name" value="Cyt_P450"/>
</dbReference>
<feature type="binding site" description="axial binding residue" evidence="7">
    <location>
        <position position="467"/>
    </location>
    <ligand>
        <name>heme</name>
        <dbReference type="ChEBI" id="CHEBI:30413"/>
    </ligand>
    <ligandPart>
        <name>Fe</name>
        <dbReference type="ChEBI" id="CHEBI:18248"/>
    </ligandPart>
</feature>
<keyword evidence="8" id="KW-0472">Membrane</keyword>
<keyword evidence="8" id="KW-0812">Transmembrane</keyword>
<keyword evidence="5 7" id="KW-0408">Iron</keyword>